<dbReference type="PROSITE" id="PS50267">
    <property type="entry name" value="NA_NEUROTRAN_SYMP_3"/>
    <property type="match status" value="1"/>
</dbReference>
<gene>
    <name evidence="8" type="ORF">C4520_13230</name>
</gene>
<feature type="transmembrane region" description="Helical" evidence="7">
    <location>
        <begin position="12"/>
        <end position="30"/>
    </location>
</feature>
<dbReference type="InterPro" id="IPR037272">
    <property type="entry name" value="SNS_sf"/>
</dbReference>
<dbReference type="SUPFAM" id="SSF161070">
    <property type="entry name" value="SNF-like"/>
    <property type="match status" value="1"/>
</dbReference>
<comment type="caution">
    <text evidence="8">The sequence shown here is derived from an EMBL/GenBank/DDBJ whole genome shotgun (WGS) entry which is preliminary data.</text>
</comment>
<comment type="subcellular location">
    <subcellularLocation>
        <location evidence="1">Membrane</location>
        <topology evidence="1">Multi-pass membrane protein</topology>
    </subcellularLocation>
</comment>
<dbReference type="GO" id="GO:0015293">
    <property type="term" value="F:symporter activity"/>
    <property type="evidence" value="ECO:0007669"/>
    <property type="project" value="UniProtKB-KW"/>
</dbReference>
<keyword evidence="5 7" id="KW-0472">Membrane</keyword>
<keyword evidence="3 6" id="KW-0812">Transmembrane</keyword>
<evidence type="ECO:0000313" key="9">
    <source>
        <dbReference type="Proteomes" id="UP000265882"/>
    </source>
</evidence>
<feature type="transmembrane region" description="Helical" evidence="7">
    <location>
        <begin position="87"/>
        <end position="114"/>
    </location>
</feature>
<feature type="transmembrane region" description="Helical" evidence="7">
    <location>
        <begin position="42"/>
        <end position="66"/>
    </location>
</feature>
<protein>
    <recommendedName>
        <fullName evidence="6">Transporter</fullName>
    </recommendedName>
</protein>
<dbReference type="GO" id="GO:0035725">
    <property type="term" value="P:sodium ion transmembrane transport"/>
    <property type="evidence" value="ECO:0007669"/>
    <property type="project" value="TreeGrafter"/>
</dbReference>
<dbReference type="AlphaFoldDB" id="A0A3A4NEF1"/>
<dbReference type="PANTHER" id="PTHR11616">
    <property type="entry name" value="SODIUM/CHLORIDE DEPENDENT TRANSPORTER"/>
    <property type="match status" value="1"/>
</dbReference>
<feature type="transmembrane region" description="Helical" evidence="7">
    <location>
        <begin position="389"/>
        <end position="412"/>
    </location>
</feature>
<feature type="transmembrane region" description="Helical" evidence="7">
    <location>
        <begin position="260"/>
        <end position="285"/>
    </location>
</feature>
<keyword evidence="2 6" id="KW-0813">Transport</keyword>
<feature type="transmembrane region" description="Helical" evidence="7">
    <location>
        <begin position="178"/>
        <end position="198"/>
    </location>
</feature>
<dbReference type="InterPro" id="IPR000175">
    <property type="entry name" value="Na/ntran_symport"/>
</dbReference>
<feature type="transmembrane region" description="Helical" evidence="7">
    <location>
        <begin position="360"/>
        <end position="383"/>
    </location>
</feature>
<evidence type="ECO:0000256" key="3">
    <source>
        <dbReference type="ARBA" id="ARBA00022692"/>
    </source>
</evidence>
<feature type="transmembrane region" description="Helical" evidence="7">
    <location>
        <begin position="227"/>
        <end position="248"/>
    </location>
</feature>
<dbReference type="CDD" id="cd10334">
    <property type="entry name" value="SLC6sbd_u1"/>
    <property type="match status" value="1"/>
</dbReference>
<dbReference type="Pfam" id="PF00209">
    <property type="entry name" value="SNF"/>
    <property type="match status" value="2"/>
</dbReference>
<dbReference type="EMBL" id="QZKU01000092">
    <property type="protein sequence ID" value="RJP19147.1"/>
    <property type="molecule type" value="Genomic_DNA"/>
</dbReference>
<reference evidence="8 9" key="1">
    <citation type="journal article" date="2017" name="ISME J.">
        <title>Energy and carbon metabolisms in a deep terrestrial subsurface fluid microbial community.</title>
        <authorList>
            <person name="Momper L."/>
            <person name="Jungbluth S.P."/>
            <person name="Lee M.D."/>
            <person name="Amend J.P."/>
        </authorList>
    </citation>
    <scope>NUCLEOTIDE SEQUENCE [LARGE SCALE GENOMIC DNA]</scope>
    <source>
        <strain evidence="8">SURF_5</strain>
    </source>
</reference>
<dbReference type="GO" id="GO:0005886">
    <property type="term" value="C:plasma membrane"/>
    <property type="evidence" value="ECO:0007669"/>
    <property type="project" value="TreeGrafter"/>
</dbReference>
<accession>A0A3A4NEF1</accession>
<proteinExistence type="inferred from homology"/>
<evidence type="ECO:0000256" key="4">
    <source>
        <dbReference type="ARBA" id="ARBA00022989"/>
    </source>
</evidence>
<evidence type="ECO:0000256" key="1">
    <source>
        <dbReference type="ARBA" id="ARBA00004141"/>
    </source>
</evidence>
<organism evidence="8 9">
    <name type="scientific">Abyssobacteria bacterium (strain SURF_5)</name>
    <dbReference type="NCBI Taxonomy" id="2093360"/>
    <lineage>
        <taxon>Bacteria</taxon>
        <taxon>Pseudomonadati</taxon>
        <taxon>Candidatus Hydrogenedentota</taxon>
        <taxon>Candidatus Abyssobacteria</taxon>
    </lineage>
</organism>
<evidence type="ECO:0000256" key="6">
    <source>
        <dbReference type="RuleBase" id="RU003732"/>
    </source>
</evidence>
<sequence>MTTERWSSRTTFVLAAVGSAVGLGNLWRFPYVVYDSGGAVFLIPWLIALLTAGLPLLILEMAVGCWGRDHWDVSGAPSSFGKLHPGWSWIGWGTLANAFIIVCYYAIVMAWAYVYLAKSFRLGWGNDAEAYFFKDVLRLSSGPGSLGGIVPVVMLGALIAWLSIYFAIFKGTKLVGKIVMWTVPLPIMLIIIFIIRGLTLPGSFEGLAFYLRPEWGKLLEPNVWLSAYSQVFFSLTLAFGVMPVYASYLPKNSDINANALWVTALDAAISFTAGFAVFTVLGFLAMQKGVSVSEVVASGPGLAFVTYPTAISLMPFMANLFGVLFFLMLLTLAIDSAFSLVEGVVAGFRDFLPWRHETMSFIACFIALVGGWLYMTQAGLYWLDVVDRYINYFGLTLFGLFECIAIGWLFGADKMRRYINSVSQVAIGRWWDVCIKFITPAALLTIIVSVLIESLRAPYENYPQWVLLIGGWGAVAFSLGAGIFFSRIFRRRLETAHREESLAESESSLP</sequence>
<evidence type="ECO:0000256" key="7">
    <source>
        <dbReference type="SAM" id="Phobius"/>
    </source>
</evidence>
<feature type="transmembrane region" description="Helical" evidence="7">
    <location>
        <begin position="146"/>
        <end position="166"/>
    </location>
</feature>
<dbReference type="NCBIfam" id="NF037979">
    <property type="entry name" value="Na_transp"/>
    <property type="match status" value="1"/>
</dbReference>
<dbReference type="Proteomes" id="UP000265882">
    <property type="component" value="Unassembled WGS sequence"/>
</dbReference>
<evidence type="ECO:0000256" key="2">
    <source>
        <dbReference type="ARBA" id="ARBA00022448"/>
    </source>
</evidence>
<keyword evidence="4 7" id="KW-1133">Transmembrane helix</keyword>
<evidence type="ECO:0000256" key="5">
    <source>
        <dbReference type="ARBA" id="ARBA00023136"/>
    </source>
</evidence>
<feature type="transmembrane region" description="Helical" evidence="7">
    <location>
        <begin position="464"/>
        <end position="485"/>
    </location>
</feature>
<name>A0A3A4NEF1_ABYX5</name>
<keyword evidence="6" id="KW-0769">Symport</keyword>
<evidence type="ECO:0000313" key="8">
    <source>
        <dbReference type="EMBL" id="RJP19147.1"/>
    </source>
</evidence>
<dbReference type="PROSITE" id="PS00610">
    <property type="entry name" value="NA_NEUROTRAN_SYMP_1"/>
    <property type="match status" value="1"/>
</dbReference>
<comment type="similarity">
    <text evidence="6">Belongs to the sodium:neurotransmitter symporter (SNF) (TC 2.A.22) family.</text>
</comment>
<feature type="transmembrane region" description="Helical" evidence="7">
    <location>
        <begin position="323"/>
        <end position="348"/>
    </location>
</feature>
<dbReference type="PRINTS" id="PR00176">
    <property type="entry name" value="NANEUSMPORT"/>
</dbReference>
<feature type="transmembrane region" description="Helical" evidence="7">
    <location>
        <begin position="433"/>
        <end position="452"/>
    </location>
</feature>
<dbReference type="PANTHER" id="PTHR11616:SF240">
    <property type="entry name" value="BLOATED TUBULES, ISOFORM B-RELATED"/>
    <property type="match status" value="1"/>
</dbReference>